<dbReference type="InterPro" id="IPR058163">
    <property type="entry name" value="LysR-type_TF_proteobact-type"/>
</dbReference>
<comment type="caution">
    <text evidence="6">The sequence shown here is derived from an EMBL/GenBank/DDBJ whole genome shotgun (WGS) entry which is preliminary data.</text>
</comment>
<proteinExistence type="inferred from homology"/>
<protein>
    <submittedName>
        <fullName evidence="6">LysR family transcriptional regulator</fullName>
    </submittedName>
</protein>
<dbReference type="Pfam" id="PF03466">
    <property type="entry name" value="LysR_substrate"/>
    <property type="match status" value="1"/>
</dbReference>
<dbReference type="PROSITE" id="PS50931">
    <property type="entry name" value="HTH_LYSR"/>
    <property type="match status" value="1"/>
</dbReference>
<dbReference type="InterPro" id="IPR000847">
    <property type="entry name" value="LysR_HTH_N"/>
</dbReference>
<dbReference type="GO" id="GO:0006351">
    <property type="term" value="P:DNA-templated transcription"/>
    <property type="evidence" value="ECO:0007669"/>
    <property type="project" value="TreeGrafter"/>
</dbReference>
<dbReference type="GO" id="GO:0003700">
    <property type="term" value="F:DNA-binding transcription factor activity"/>
    <property type="evidence" value="ECO:0007669"/>
    <property type="project" value="InterPro"/>
</dbReference>
<keyword evidence="3" id="KW-0238">DNA-binding</keyword>
<dbReference type="Proteomes" id="UP001315686">
    <property type="component" value="Unassembled WGS sequence"/>
</dbReference>
<dbReference type="InterPro" id="IPR036388">
    <property type="entry name" value="WH-like_DNA-bd_sf"/>
</dbReference>
<keyword evidence="4" id="KW-0804">Transcription</keyword>
<dbReference type="CDD" id="cd08422">
    <property type="entry name" value="PBP2_CrgA_like"/>
    <property type="match status" value="1"/>
</dbReference>
<dbReference type="SUPFAM" id="SSF46785">
    <property type="entry name" value="Winged helix' DNA-binding domain"/>
    <property type="match status" value="1"/>
</dbReference>
<dbReference type="AlphaFoldDB" id="A0AAP2CNY6"/>
<dbReference type="PANTHER" id="PTHR30537">
    <property type="entry name" value="HTH-TYPE TRANSCRIPTIONAL REGULATOR"/>
    <property type="match status" value="1"/>
</dbReference>
<evidence type="ECO:0000256" key="2">
    <source>
        <dbReference type="ARBA" id="ARBA00023015"/>
    </source>
</evidence>
<dbReference type="InterPro" id="IPR005119">
    <property type="entry name" value="LysR_subst-bd"/>
</dbReference>
<dbReference type="GO" id="GO:0043565">
    <property type="term" value="F:sequence-specific DNA binding"/>
    <property type="evidence" value="ECO:0007669"/>
    <property type="project" value="TreeGrafter"/>
</dbReference>
<dbReference type="EMBL" id="JADQAZ010000002">
    <property type="protein sequence ID" value="MBT0957907.1"/>
    <property type="molecule type" value="Genomic_DNA"/>
</dbReference>
<reference evidence="6 7" key="1">
    <citation type="journal article" date="2021" name="Arch. Microbiol.">
        <title>Harenicola maris gen. nov., sp. nov. isolated from the Sea of Japan shallow sediments.</title>
        <authorList>
            <person name="Romanenko L.A."/>
            <person name="Kurilenko V.V."/>
            <person name="Chernysheva N.Y."/>
            <person name="Tekutyeva L.A."/>
            <person name="Velansky P.V."/>
            <person name="Svetashev V.I."/>
            <person name="Isaeva M.P."/>
        </authorList>
    </citation>
    <scope>NUCLEOTIDE SEQUENCE [LARGE SCALE GENOMIC DNA]</scope>
    <source>
        <strain evidence="6 7">KMM 3653</strain>
    </source>
</reference>
<dbReference type="InterPro" id="IPR036390">
    <property type="entry name" value="WH_DNA-bd_sf"/>
</dbReference>
<dbReference type="FunFam" id="1.10.10.10:FF:000001">
    <property type="entry name" value="LysR family transcriptional regulator"/>
    <property type="match status" value="1"/>
</dbReference>
<evidence type="ECO:0000256" key="1">
    <source>
        <dbReference type="ARBA" id="ARBA00009437"/>
    </source>
</evidence>
<evidence type="ECO:0000259" key="5">
    <source>
        <dbReference type="PROSITE" id="PS50931"/>
    </source>
</evidence>
<evidence type="ECO:0000256" key="4">
    <source>
        <dbReference type="ARBA" id="ARBA00023163"/>
    </source>
</evidence>
<feature type="domain" description="HTH lysR-type" evidence="5">
    <location>
        <begin position="5"/>
        <end position="62"/>
    </location>
</feature>
<dbReference type="PANTHER" id="PTHR30537:SF66">
    <property type="entry name" value="IRON-REGULATED VIRULENCE REGULATORY PROTEIN IRGB"/>
    <property type="match status" value="1"/>
</dbReference>
<dbReference type="Pfam" id="PF00126">
    <property type="entry name" value="HTH_1"/>
    <property type="match status" value="1"/>
</dbReference>
<dbReference type="Gene3D" id="3.40.190.290">
    <property type="match status" value="1"/>
</dbReference>
<evidence type="ECO:0000313" key="7">
    <source>
        <dbReference type="Proteomes" id="UP001315686"/>
    </source>
</evidence>
<evidence type="ECO:0000313" key="6">
    <source>
        <dbReference type="EMBL" id="MBT0957907.1"/>
    </source>
</evidence>
<accession>A0AAP2CNY6</accession>
<organism evidence="6 7">
    <name type="scientific">Harenicola maris</name>
    <dbReference type="NCBI Taxonomy" id="2841044"/>
    <lineage>
        <taxon>Bacteria</taxon>
        <taxon>Pseudomonadati</taxon>
        <taxon>Pseudomonadota</taxon>
        <taxon>Alphaproteobacteria</taxon>
        <taxon>Rhodobacterales</taxon>
        <taxon>Paracoccaceae</taxon>
        <taxon>Harenicola</taxon>
    </lineage>
</organism>
<name>A0AAP2CNY6_9RHOB</name>
<dbReference type="SUPFAM" id="SSF53850">
    <property type="entry name" value="Periplasmic binding protein-like II"/>
    <property type="match status" value="1"/>
</dbReference>
<gene>
    <name evidence="6" type="ORF">IV417_10940</name>
</gene>
<dbReference type="RefSeq" id="WP_327794128.1">
    <property type="nucleotide sequence ID" value="NZ_JADQAZ010000002.1"/>
</dbReference>
<dbReference type="Gene3D" id="1.10.10.10">
    <property type="entry name" value="Winged helix-like DNA-binding domain superfamily/Winged helix DNA-binding domain"/>
    <property type="match status" value="1"/>
</dbReference>
<comment type="similarity">
    <text evidence="1">Belongs to the LysR transcriptional regulatory family.</text>
</comment>
<keyword evidence="7" id="KW-1185">Reference proteome</keyword>
<keyword evidence="2" id="KW-0805">Transcription regulation</keyword>
<sequence length="305" mass="33148">MAKSHNLNRLAYFAAVVETGSFTNAANRLGVTKAVVSSQVTQLEDELKATLLVRNTRKVSPTEAGQLFYMRCTSILNEAEEAFSELSHLSEQPVGLLRMTAPNDYGTAIVARVVTAFRHQYPECQVELYLGDDHSDLLAGELDLAIRVGWLRDSSLLARKLGGFRQFLVGAGDKSGRFDHIQHPRDLAMAPFVANKALSDPLHWLFENTAGETVSVTLQGDLSIDSAPAIMAAVEEGAGLAILPDYLVHDRLTSGALTQVLSAWQLPEGGIFVVLPASKFRAAKVSVFTEMLRQAEKIRGSGRAP</sequence>
<evidence type="ECO:0000256" key="3">
    <source>
        <dbReference type="ARBA" id="ARBA00023125"/>
    </source>
</evidence>